<accession>B8LP26</accession>
<dbReference type="EMBL" id="EF677592">
    <property type="protein sequence ID" value="ABR17406.1"/>
    <property type="molecule type" value="mRNA"/>
</dbReference>
<name>B8LP26_PICSI</name>
<evidence type="ECO:0000313" key="2">
    <source>
        <dbReference type="EMBL" id="ABR17406.1"/>
    </source>
</evidence>
<dbReference type="AlphaFoldDB" id="B8LP26"/>
<protein>
    <submittedName>
        <fullName evidence="2">Uncharacterized protein</fullName>
    </submittedName>
</protein>
<reference evidence="2" key="1">
    <citation type="submission" date="2007-06" db="EMBL/GenBank/DDBJ databases">
        <title>Full length cDNA sequences from Sitka Spruce (Picea sitchensis).</title>
        <authorList>
            <person name="Ralph S.G."/>
            <person name="Chun H.E."/>
            <person name="Liao N."/>
            <person name="Ali J."/>
            <person name="Reid K."/>
            <person name="Kolosova N."/>
            <person name="Cooper N."/>
            <person name="Cullis C."/>
            <person name="Jancsik S."/>
            <person name="Moore R."/>
            <person name="Mayo M."/>
            <person name="Wagner S."/>
            <person name="Holt R.A."/>
            <person name="Jones S.J.M."/>
            <person name="Marra M.A."/>
            <person name="Ritland C.E."/>
            <person name="Ritland K."/>
            <person name="Bohlmann J."/>
        </authorList>
    </citation>
    <scope>NUCLEOTIDE SEQUENCE</scope>
    <source>
        <tissue evidence="2">Green portion of the leader tissue</tissue>
    </source>
</reference>
<evidence type="ECO:0000256" key="1">
    <source>
        <dbReference type="SAM" id="MobiDB-lite"/>
    </source>
</evidence>
<proteinExistence type="evidence at transcript level"/>
<feature type="region of interest" description="Disordered" evidence="1">
    <location>
        <begin position="1"/>
        <end position="32"/>
    </location>
</feature>
<organism evidence="2">
    <name type="scientific">Picea sitchensis</name>
    <name type="common">Sitka spruce</name>
    <name type="synonym">Pinus sitchensis</name>
    <dbReference type="NCBI Taxonomy" id="3332"/>
    <lineage>
        <taxon>Eukaryota</taxon>
        <taxon>Viridiplantae</taxon>
        <taxon>Streptophyta</taxon>
        <taxon>Embryophyta</taxon>
        <taxon>Tracheophyta</taxon>
        <taxon>Spermatophyta</taxon>
        <taxon>Pinopsida</taxon>
        <taxon>Pinidae</taxon>
        <taxon>Conifers I</taxon>
        <taxon>Pinales</taxon>
        <taxon>Pinaceae</taxon>
        <taxon>Picea</taxon>
    </lineage>
</organism>
<sequence>MPFEDTSGAASQEDETGTSSDNQDSDEDGFRRRWRCQFIS</sequence>